<dbReference type="AlphaFoldDB" id="A0AA43QJM4"/>
<reference evidence="2" key="1">
    <citation type="journal article" date="2023" name="Genome Biol. Evol.">
        <title>First Whole Genome Sequence and Flow Cytometry Genome Size Data for the Lichen-Forming Fungus Ramalina farinacea (Ascomycota).</title>
        <authorList>
            <person name="Llewellyn T."/>
            <person name="Mian S."/>
            <person name="Hill R."/>
            <person name="Leitch I.J."/>
            <person name="Gaya E."/>
        </authorList>
    </citation>
    <scope>NUCLEOTIDE SEQUENCE</scope>
    <source>
        <strain evidence="2">LIQ254RAFAR</strain>
    </source>
</reference>
<gene>
    <name evidence="2" type="primary">cms1</name>
    <name evidence="2" type="ORF">OHK93_006229</name>
</gene>
<dbReference type="GO" id="GO:0030686">
    <property type="term" value="C:90S preribosome"/>
    <property type="evidence" value="ECO:0007669"/>
    <property type="project" value="TreeGrafter"/>
</dbReference>
<evidence type="ECO:0000256" key="1">
    <source>
        <dbReference type="SAM" id="MobiDB-lite"/>
    </source>
</evidence>
<protein>
    <submittedName>
        <fullName evidence="2">Protein cms1</fullName>
    </submittedName>
</protein>
<proteinExistence type="predicted"/>
<dbReference type="Proteomes" id="UP001161017">
    <property type="component" value="Unassembled WGS sequence"/>
</dbReference>
<dbReference type="PANTHER" id="PTHR24030">
    <property type="entry name" value="PROTEIN CMSS1"/>
    <property type="match status" value="1"/>
</dbReference>
<feature type="region of interest" description="Disordered" evidence="1">
    <location>
        <begin position="1"/>
        <end position="48"/>
    </location>
</feature>
<evidence type="ECO:0000313" key="3">
    <source>
        <dbReference type="Proteomes" id="UP001161017"/>
    </source>
</evidence>
<dbReference type="EMBL" id="JAPUFD010000004">
    <property type="protein sequence ID" value="MDI1486967.1"/>
    <property type="molecule type" value="Genomic_DNA"/>
</dbReference>
<organism evidence="2 3">
    <name type="scientific">Ramalina farinacea</name>
    <dbReference type="NCBI Taxonomy" id="258253"/>
    <lineage>
        <taxon>Eukaryota</taxon>
        <taxon>Fungi</taxon>
        <taxon>Dikarya</taxon>
        <taxon>Ascomycota</taxon>
        <taxon>Pezizomycotina</taxon>
        <taxon>Lecanoromycetes</taxon>
        <taxon>OSLEUM clade</taxon>
        <taxon>Lecanoromycetidae</taxon>
        <taxon>Lecanorales</taxon>
        <taxon>Lecanorineae</taxon>
        <taxon>Ramalinaceae</taxon>
        <taxon>Ramalina</taxon>
    </lineage>
</organism>
<evidence type="ECO:0000313" key="2">
    <source>
        <dbReference type="EMBL" id="MDI1486967.1"/>
    </source>
</evidence>
<comment type="caution">
    <text evidence="2">The sequence shown here is derived from an EMBL/GenBank/DDBJ whole genome shotgun (WGS) entry which is preliminary data.</text>
</comment>
<name>A0AA43QJM4_9LECA</name>
<keyword evidence="3" id="KW-1185">Reference proteome</keyword>
<dbReference type="GO" id="GO:0005634">
    <property type="term" value="C:nucleus"/>
    <property type="evidence" value="ECO:0007669"/>
    <property type="project" value="TreeGrafter"/>
</dbReference>
<sequence>MPSSTGPEPVSTTKKRHASEVSSHANQGKRNAKRLRTQKSEQLDSSNRAENFSPAIAGLSSQLLADHVAQRTKRFAPELSAVELQDRYIPGVGTPSRIDDLLDSGALNSSELERVIVDASYIDQKKRGILDMKDTALPLIEALLNRGDIKERYGHGDKAVELLFY</sequence>
<dbReference type="PANTHER" id="PTHR24030:SF0">
    <property type="entry name" value="PROTEIN CMSS1"/>
    <property type="match status" value="1"/>
</dbReference>
<accession>A0AA43QJM4</accession>
<feature type="compositionally biased region" description="Polar residues" evidence="1">
    <location>
        <begin position="1"/>
        <end position="12"/>
    </location>
</feature>
<dbReference type="InterPro" id="IPR032704">
    <property type="entry name" value="Cms1"/>
</dbReference>
<dbReference type="Pfam" id="PF14617">
    <property type="entry name" value="CMS1"/>
    <property type="match status" value="2"/>
</dbReference>
<feature type="compositionally biased region" description="Polar residues" evidence="1">
    <location>
        <begin position="20"/>
        <end position="29"/>
    </location>
</feature>